<feature type="signal peptide" evidence="1">
    <location>
        <begin position="1"/>
        <end position="19"/>
    </location>
</feature>
<protein>
    <recommendedName>
        <fullName evidence="4">DUF2268 domain-containing protein</fullName>
    </recommendedName>
</protein>
<dbReference type="RefSeq" id="WP_089376982.1">
    <property type="nucleotide sequence ID" value="NZ_FZNX01000001.1"/>
</dbReference>
<reference evidence="3" key="1">
    <citation type="submission" date="2017-06" db="EMBL/GenBank/DDBJ databases">
        <authorList>
            <person name="Varghese N."/>
            <person name="Submissions S."/>
        </authorList>
    </citation>
    <scope>NUCLEOTIDE SEQUENCE [LARGE SCALE GENOMIC DNA]</scope>
    <source>
        <strain evidence="3">DSM 27993</strain>
    </source>
</reference>
<evidence type="ECO:0000313" key="2">
    <source>
        <dbReference type="EMBL" id="SNR34900.1"/>
    </source>
</evidence>
<gene>
    <name evidence="2" type="ORF">SAMN04488111_0650</name>
</gene>
<keyword evidence="1" id="KW-0732">Signal</keyword>
<feature type="chain" id="PRO_5012895835" description="DUF2268 domain-containing protein" evidence="1">
    <location>
        <begin position="20"/>
        <end position="361"/>
    </location>
</feature>
<organism evidence="2 3">
    <name type="scientific">Lutibacter flavus</name>
    <dbReference type="NCBI Taxonomy" id="691689"/>
    <lineage>
        <taxon>Bacteria</taxon>
        <taxon>Pseudomonadati</taxon>
        <taxon>Bacteroidota</taxon>
        <taxon>Flavobacteriia</taxon>
        <taxon>Flavobacteriales</taxon>
        <taxon>Flavobacteriaceae</taxon>
        <taxon>Lutibacter</taxon>
    </lineage>
</organism>
<dbReference type="AlphaFoldDB" id="A0A238VKH5"/>
<proteinExistence type="predicted"/>
<evidence type="ECO:0000256" key="1">
    <source>
        <dbReference type="SAM" id="SignalP"/>
    </source>
</evidence>
<dbReference type="EMBL" id="FZNX01000001">
    <property type="protein sequence ID" value="SNR34900.1"/>
    <property type="molecule type" value="Genomic_DNA"/>
</dbReference>
<dbReference type="Proteomes" id="UP000198412">
    <property type="component" value="Unassembled WGS sequence"/>
</dbReference>
<dbReference type="Pfam" id="PF18958">
    <property type="entry name" value="DUF5700"/>
    <property type="match status" value="1"/>
</dbReference>
<evidence type="ECO:0000313" key="3">
    <source>
        <dbReference type="Proteomes" id="UP000198412"/>
    </source>
</evidence>
<dbReference type="OrthoDB" id="657291at2"/>
<accession>A0A238VKH5</accession>
<name>A0A238VKH5_9FLAO</name>
<evidence type="ECO:0008006" key="4">
    <source>
        <dbReference type="Google" id="ProtNLM"/>
    </source>
</evidence>
<dbReference type="InterPro" id="IPR043754">
    <property type="entry name" value="DUF5700"/>
</dbReference>
<sequence length="361" mass="42496">MKNILVLLCIFLLSLEASFGQKISDKGLQIYWEKMQNIESGKELSNTDLMEIWNSPGYNYYNNQTASQDIYNNYYNLVYLTGLQDSLQNRLRNNDNSSISSYIIRYLNEAKQKRLKLEEFIQNLKTSNNINDGNTQAFKYLPKTFKPDNENTLIALTLIVPDSQTIPEEDLILIDLLSAYRLGNEFDKYLGHELHHLYVLNYFSKLRKNDELDRYPDLIYSIDKLRLEGIADLIDKDDILEKPNKSDYELDFCKYYKESKSRFQKMDYLIQEIVDNESMFTANGKKISRELPLGCHPNGLYMAHLIEREYGKDGILKCLENPFVFIQLFNEASKQNPEKYYTFSDVAMNYLKKLELEWIED</sequence>
<keyword evidence="3" id="KW-1185">Reference proteome</keyword>